<dbReference type="OrthoDB" id="4073963at2759"/>
<dbReference type="EMBL" id="HE612859">
    <property type="protein sequence ID" value="CCE62762.1"/>
    <property type="molecule type" value="Genomic_DNA"/>
</dbReference>
<evidence type="ECO:0000256" key="1">
    <source>
        <dbReference type="SAM" id="MobiDB-lite"/>
    </source>
</evidence>
<sequence length="364" mass="42388">MLTYSYNLYPNNFSSDNRSNDITNFRGINNRNYELSNVSTTKFNFLNNAKNYELIGFRRLAKNYLGRTSRHLRRKPSTNFRNNYRIDRAKQESNIVPSIVYFESRQDEEGNVENKNAINIPNLYKSKPVDSQLSSLSSDSQSPLSSPVGQYKTSLDSSINPTRVIYIRDIPSNVSMKSIISQIYGGPLESLKLIKHDESRSRNQDMELVFLKKADATNFLRYSRTHLFHINGKRLYSEPGSNNNLLNSNKAFDSTINNNISRTLIMKRYNKTTEKQEQVSKEFLIDYFDIEEVRKDFFQFGNIVDITPIVSRKVCLSISYYNIKAAMDAMKAYDDPYSEFHKKYSEEWVVWYGKDVTDRSCVEI</sequence>
<feature type="compositionally biased region" description="Low complexity" evidence="1">
    <location>
        <begin position="131"/>
        <end position="147"/>
    </location>
</feature>
<organism evidence="2 3">
    <name type="scientific">Tetrapisispora phaffii (strain ATCC 24235 / CBS 4417 / NBRC 1672 / NRRL Y-8282 / UCD 70-5)</name>
    <name type="common">Yeast</name>
    <name type="synonym">Fabospora phaffii</name>
    <dbReference type="NCBI Taxonomy" id="1071381"/>
    <lineage>
        <taxon>Eukaryota</taxon>
        <taxon>Fungi</taxon>
        <taxon>Dikarya</taxon>
        <taxon>Ascomycota</taxon>
        <taxon>Saccharomycotina</taxon>
        <taxon>Saccharomycetes</taxon>
        <taxon>Saccharomycetales</taxon>
        <taxon>Saccharomycetaceae</taxon>
        <taxon>Tetrapisispora</taxon>
    </lineage>
</organism>
<name>G8BSE1_TETPH</name>
<feature type="region of interest" description="Disordered" evidence="1">
    <location>
        <begin position="131"/>
        <end position="153"/>
    </location>
</feature>
<dbReference type="GeneID" id="11531091"/>
<dbReference type="Proteomes" id="UP000005666">
    <property type="component" value="Chromosome 4"/>
</dbReference>
<dbReference type="CDD" id="cd12261">
    <property type="entry name" value="RRM1_3_MRN1"/>
    <property type="match status" value="1"/>
</dbReference>
<accession>G8BSE1</accession>
<proteinExistence type="predicted"/>
<dbReference type="STRING" id="1071381.G8BSE1"/>
<dbReference type="KEGG" id="tpf:TPHA_0D01210"/>
<dbReference type="HOGENOM" id="CLU_046455_1_0_1"/>
<reference evidence="2 3" key="1">
    <citation type="journal article" date="2011" name="Proc. Natl. Acad. Sci. U.S.A.">
        <title>Evolutionary erosion of yeast sex chromosomes by mating-type switching accidents.</title>
        <authorList>
            <person name="Gordon J.L."/>
            <person name="Armisen D."/>
            <person name="Proux-Wera E."/>
            <person name="Oheigeartaigh S.S."/>
            <person name="Byrne K.P."/>
            <person name="Wolfe K.H."/>
        </authorList>
    </citation>
    <scope>NUCLEOTIDE SEQUENCE [LARGE SCALE GENOMIC DNA]</scope>
    <source>
        <strain evidence="3">ATCC 24235 / CBS 4417 / NBRC 1672 / NRRL Y-8282 / UCD 70-5</strain>
    </source>
</reference>
<dbReference type="eggNOG" id="ENOG502RYS8">
    <property type="taxonomic scope" value="Eukaryota"/>
</dbReference>
<dbReference type="RefSeq" id="XP_003685196.1">
    <property type="nucleotide sequence ID" value="XM_003685148.1"/>
</dbReference>
<dbReference type="InterPro" id="IPR012677">
    <property type="entry name" value="Nucleotide-bd_a/b_plait_sf"/>
</dbReference>
<dbReference type="Gene3D" id="3.30.70.330">
    <property type="match status" value="1"/>
</dbReference>
<dbReference type="OMA" id="FYENGEY"/>
<keyword evidence="3" id="KW-1185">Reference proteome</keyword>
<gene>
    <name evidence="2" type="primary">TPHA0D01210</name>
    <name evidence="2" type="ordered locus">TPHA_0D01210</name>
</gene>
<evidence type="ECO:0008006" key="4">
    <source>
        <dbReference type="Google" id="ProtNLM"/>
    </source>
</evidence>
<evidence type="ECO:0000313" key="3">
    <source>
        <dbReference type="Proteomes" id="UP000005666"/>
    </source>
</evidence>
<protein>
    <recommendedName>
        <fullName evidence="4">RRM domain-containing protein</fullName>
    </recommendedName>
</protein>
<dbReference type="AlphaFoldDB" id="G8BSE1"/>
<evidence type="ECO:0000313" key="2">
    <source>
        <dbReference type="EMBL" id="CCE62762.1"/>
    </source>
</evidence>